<dbReference type="PANTHER" id="PTHR30185">
    <property type="entry name" value="CRYPTIC BETA-GLUCOSIDE BGL OPERON ANTITERMINATOR"/>
    <property type="match status" value="1"/>
</dbReference>
<dbReference type="GO" id="GO:0003700">
    <property type="term" value="F:DNA-binding transcription factor activity"/>
    <property type="evidence" value="ECO:0007669"/>
    <property type="project" value="InterPro"/>
</dbReference>
<dbReference type="InterPro" id="IPR002178">
    <property type="entry name" value="PTS_EIIA_type-2_dom"/>
</dbReference>
<comment type="caution">
    <text evidence="7">The sequence shown here is derived from an EMBL/GenBank/DDBJ whole genome shotgun (WGS) entry which is preliminary data.</text>
</comment>
<accession>A8RW19</accession>
<proteinExistence type="predicted"/>
<evidence type="ECO:0000256" key="4">
    <source>
        <dbReference type="ARBA" id="ARBA00023163"/>
    </source>
</evidence>
<dbReference type="InterPro" id="IPR050661">
    <property type="entry name" value="BglG_antiterminators"/>
</dbReference>
<dbReference type="SUPFAM" id="SSF52794">
    <property type="entry name" value="PTS system IIB component-like"/>
    <property type="match status" value="1"/>
</dbReference>
<dbReference type="SUPFAM" id="SSF46785">
    <property type="entry name" value="Winged helix' DNA-binding domain"/>
    <property type="match status" value="1"/>
</dbReference>
<dbReference type="GO" id="GO:0009401">
    <property type="term" value="P:phosphoenolpyruvate-dependent sugar phosphotransferase system"/>
    <property type="evidence" value="ECO:0007669"/>
    <property type="project" value="InterPro"/>
</dbReference>
<evidence type="ECO:0000256" key="2">
    <source>
        <dbReference type="ARBA" id="ARBA00022737"/>
    </source>
</evidence>
<sequence>MEQKTGGNMMQERQYKILKLLYRSDGFVTVERLAADVNCSLKTIRNDLKQLGSFLEEYGLGKVVSKSNKGVCLIKDKDWDTAKQAWNDVNQMELYGTDKHFQILELLLKQRSIQKMKLEQRLLISRLDAEKAASQASVWLTAHHVAVTCKRGQGLQIECSEYYWRMAMWELFADISRKRQEFGDQTLKSQTEKFLWGFDMAGVTGAIAGLEKKFGIHYSFDGYQQLSFLLSLCVIRIRKKEYAEIPADFGHQRAEWQGLEYDLSMAETCMESLKEYYHTDFPEGEKQFTVLVLGAAEIQEFTDEASRQTYMEANQNICRVTDKVISITGNILGQGLDRDDYLFDSLLLYMKSKTLKLRCGILEENPLKEVVKSKYPNIYAAAWSASLIIESELEVRIGEDEVAYLALYIGGAIERLNVGVEVCILCNHGIGISRILKEQIERSIQNINVVDVLTTRDTCKIQRSQCDFLISSVPVGDVFAGRDVVQIGNVLQPWDIQQIQNKMKQVRKKKMRRIAEKTELSEYQLFHPSLVYHFPERTHKKEIISFLCARLAEAGYVTKDYEQTVLDREETTSTVLELGVAIPHGAAFCVCRPVIAAAILEEPVDWGRDRRVDRIFLLALNLDERFKAKGQIIRFYSAIVTLLDDKEAYEEFHSLRGQEEIAGYLNSIVKGDRKA</sequence>
<evidence type="ECO:0000256" key="3">
    <source>
        <dbReference type="ARBA" id="ARBA00023015"/>
    </source>
</evidence>
<keyword evidence="2" id="KW-0677">Repeat</keyword>
<evidence type="ECO:0000256" key="1">
    <source>
        <dbReference type="ARBA" id="ARBA00022679"/>
    </source>
</evidence>
<dbReference type="InterPro" id="IPR036388">
    <property type="entry name" value="WH-like_DNA-bd_sf"/>
</dbReference>
<dbReference type="EMBL" id="ABCC02000035">
    <property type="protein sequence ID" value="EDP15276.1"/>
    <property type="molecule type" value="Genomic_DNA"/>
</dbReference>
<dbReference type="Pfam" id="PF08279">
    <property type="entry name" value="HTH_11"/>
    <property type="match status" value="1"/>
</dbReference>
<dbReference type="PROSITE" id="PS51094">
    <property type="entry name" value="PTS_EIIA_TYPE_2"/>
    <property type="match status" value="1"/>
</dbReference>
<dbReference type="InterPro" id="IPR013196">
    <property type="entry name" value="HTH_11"/>
</dbReference>
<feature type="domain" description="PTS EIIA type-2" evidence="5">
    <location>
        <begin position="524"/>
        <end position="668"/>
    </location>
</feature>
<dbReference type="InterPro" id="IPR036095">
    <property type="entry name" value="PTS_EIIB-like_sf"/>
</dbReference>
<dbReference type="Pfam" id="PF00874">
    <property type="entry name" value="PRD"/>
    <property type="match status" value="1"/>
</dbReference>
<organism evidence="7 8">
    <name type="scientific">Enterocloster bolteae (strain ATCC BAA-613 / DSM 15670 / CCUG 46953 / JCM 12243 / WAL 16351)</name>
    <name type="common">Clostridium bolteae</name>
    <dbReference type="NCBI Taxonomy" id="411902"/>
    <lineage>
        <taxon>Bacteria</taxon>
        <taxon>Bacillati</taxon>
        <taxon>Bacillota</taxon>
        <taxon>Clostridia</taxon>
        <taxon>Lachnospirales</taxon>
        <taxon>Lachnospiraceae</taxon>
        <taxon>Enterocloster</taxon>
    </lineage>
</organism>
<dbReference type="CDD" id="cd00211">
    <property type="entry name" value="PTS_IIA_fru"/>
    <property type="match status" value="1"/>
</dbReference>
<dbReference type="Pfam" id="PF00359">
    <property type="entry name" value="PTS_EIIA_2"/>
    <property type="match status" value="1"/>
</dbReference>
<reference evidence="7 8" key="1">
    <citation type="submission" date="2007-08" db="EMBL/GenBank/DDBJ databases">
        <authorList>
            <person name="Fulton L."/>
            <person name="Clifton S."/>
            <person name="Fulton B."/>
            <person name="Xu J."/>
            <person name="Minx P."/>
            <person name="Pepin K.H."/>
            <person name="Johnson M."/>
            <person name="Thiruvilangam P."/>
            <person name="Bhonagiri V."/>
            <person name="Nash W.E."/>
            <person name="Mardis E.R."/>
            <person name="Wilson R.K."/>
        </authorList>
    </citation>
    <scope>NUCLEOTIDE SEQUENCE [LARGE SCALE GENOMIC DNA]</scope>
    <source>
        <strain evidence="8">ATCC BAA-613 / DSM 15670 / CCUG 46953 / JCM 12243 / WAL 16351</strain>
    </source>
</reference>
<dbReference type="PaxDb" id="411902-CLOBOL_04455"/>
<dbReference type="eggNOG" id="COG3711">
    <property type="taxonomic scope" value="Bacteria"/>
</dbReference>
<dbReference type="InterPro" id="IPR011608">
    <property type="entry name" value="PRD"/>
</dbReference>
<dbReference type="SUPFAM" id="SSF55804">
    <property type="entry name" value="Phoshotransferase/anion transport protein"/>
    <property type="match status" value="1"/>
</dbReference>
<dbReference type="Gene3D" id="3.40.930.10">
    <property type="entry name" value="Mannitol-specific EII, Chain A"/>
    <property type="match status" value="1"/>
</dbReference>
<dbReference type="GO" id="GO:0008982">
    <property type="term" value="F:protein-N(PI)-phosphohistidine-sugar phosphotransferase activity"/>
    <property type="evidence" value="ECO:0007669"/>
    <property type="project" value="InterPro"/>
</dbReference>
<dbReference type="Gene3D" id="1.10.10.10">
    <property type="entry name" value="Winged helix-like DNA-binding domain superfamily/Winged helix DNA-binding domain"/>
    <property type="match status" value="1"/>
</dbReference>
<keyword evidence="1" id="KW-0808">Transferase</keyword>
<dbReference type="Gene3D" id="1.10.1790.10">
    <property type="entry name" value="PRD domain"/>
    <property type="match status" value="1"/>
</dbReference>
<dbReference type="InterPro" id="IPR036390">
    <property type="entry name" value="WH_DNA-bd_sf"/>
</dbReference>
<dbReference type="AlphaFoldDB" id="A8RW19"/>
<keyword evidence="4" id="KW-0804">Transcription</keyword>
<name>A8RW19_ENTBW</name>
<reference evidence="7 8" key="2">
    <citation type="submission" date="2007-09" db="EMBL/GenBank/DDBJ databases">
        <title>Draft genome sequence of Clostridium bolteae (ATCC BAA-613).</title>
        <authorList>
            <person name="Sudarsanam P."/>
            <person name="Ley R."/>
            <person name="Guruge J."/>
            <person name="Turnbaugh P.J."/>
            <person name="Mahowald M."/>
            <person name="Liep D."/>
            <person name="Gordon J."/>
        </authorList>
    </citation>
    <scope>NUCLEOTIDE SEQUENCE [LARGE SCALE GENOMIC DNA]</scope>
    <source>
        <strain evidence="8">ATCC BAA-613 / DSM 15670 / CCUG 46953 / JCM 12243 / WAL 16351</strain>
    </source>
</reference>
<dbReference type="PANTHER" id="PTHR30185:SF18">
    <property type="entry name" value="TRANSCRIPTIONAL REGULATOR MTLR"/>
    <property type="match status" value="1"/>
</dbReference>
<dbReference type="CDD" id="cd05568">
    <property type="entry name" value="PTS_IIB_bgl_like"/>
    <property type="match status" value="1"/>
</dbReference>
<dbReference type="Proteomes" id="UP000005396">
    <property type="component" value="Unassembled WGS sequence"/>
</dbReference>
<dbReference type="SMART" id="SM00420">
    <property type="entry name" value="HTH_DEOR"/>
    <property type="match status" value="1"/>
</dbReference>
<dbReference type="InterPro" id="IPR036634">
    <property type="entry name" value="PRD_sf"/>
</dbReference>
<evidence type="ECO:0000259" key="5">
    <source>
        <dbReference type="PROSITE" id="PS51094"/>
    </source>
</evidence>
<evidence type="ECO:0000313" key="7">
    <source>
        <dbReference type="EMBL" id="EDP15276.1"/>
    </source>
</evidence>
<evidence type="ECO:0000259" key="6">
    <source>
        <dbReference type="PROSITE" id="PS51372"/>
    </source>
</evidence>
<feature type="domain" description="PRD" evidence="6">
    <location>
        <begin position="312"/>
        <end position="419"/>
    </location>
</feature>
<protein>
    <submittedName>
        <fullName evidence="7">Uncharacterized protein</fullName>
    </submittedName>
</protein>
<dbReference type="PROSITE" id="PS51372">
    <property type="entry name" value="PRD_2"/>
    <property type="match status" value="1"/>
</dbReference>
<gene>
    <name evidence="7" type="ORF">CLOBOL_04455</name>
</gene>
<dbReference type="eggNOG" id="COG1762">
    <property type="taxonomic scope" value="Bacteria"/>
</dbReference>
<dbReference type="SUPFAM" id="SSF63520">
    <property type="entry name" value="PTS-regulatory domain, PRD"/>
    <property type="match status" value="1"/>
</dbReference>
<keyword evidence="3" id="KW-0805">Transcription regulation</keyword>
<evidence type="ECO:0000313" key="8">
    <source>
        <dbReference type="Proteomes" id="UP000005396"/>
    </source>
</evidence>
<dbReference type="InterPro" id="IPR001034">
    <property type="entry name" value="DeoR_HTH"/>
</dbReference>
<dbReference type="InterPro" id="IPR016152">
    <property type="entry name" value="PTrfase/Anion_transptr"/>
</dbReference>
<dbReference type="HOGENOM" id="CLU_013442_5_1_9"/>